<dbReference type="EMBL" id="HE573021">
    <property type="protein sequence ID" value="CCC48087.1"/>
    <property type="molecule type" value="Genomic_DNA"/>
</dbReference>
<evidence type="ECO:0000313" key="4">
    <source>
        <dbReference type="EMBL" id="CCC48087.1"/>
    </source>
</evidence>
<dbReference type="InterPro" id="IPR011009">
    <property type="entry name" value="Kinase-like_dom_sf"/>
</dbReference>
<dbReference type="Pfam" id="PF03109">
    <property type="entry name" value="ABC1"/>
    <property type="match status" value="1"/>
</dbReference>
<evidence type="ECO:0000256" key="1">
    <source>
        <dbReference type="ARBA" id="ARBA00009670"/>
    </source>
</evidence>
<evidence type="ECO:0000256" key="2">
    <source>
        <dbReference type="SAM" id="Phobius"/>
    </source>
</evidence>
<evidence type="ECO:0000259" key="3">
    <source>
        <dbReference type="Pfam" id="PF03109"/>
    </source>
</evidence>
<accession>G0TVX1</accession>
<name>G0TVX1_TRYVY</name>
<dbReference type="InterPro" id="IPR045307">
    <property type="entry name" value="ADCK1_dom"/>
</dbReference>
<reference evidence="4" key="1">
    <citation type="journal article" date="2012" name="Proc. Natl. Acad. Sci. U.S.A.">
        <title>Antigenic diversity is generated by distinct evolutionary mechanisms in African trypanosome species.</title>
        <authorList>
            <person name="Jackson A.P."/>
            <person name="Berry A."/>
            <person name="Aslett M."/>
            <person name="Allison H.C."/>
            <person name="Burton P."/>
            <person name="Vavrova-Anderson J."/>
            <person name="Brown R."/>
            <person name="Browne H."/>
            <person name="Corton N."/>
            <person name="Hauser H."/>
            <person name="Gamble J."/>
            <person name="Gilderthorp R."/>
            <person name="Marcello L."/>
            <person name="McQuillan J."/>
            <person name="Otto T.D."/>
            <person name="Quail M.A."/>
            <person name="Sanders M.J."/>
            <person name="van Tonder A."/>
            <person name="Ginger M.L."/>
            <person name="Field M.C."/>
            <person name="Barry J.D."/>
            <person name="Hertz-Fowler C."/>
            <person name="Berriman M."/>
        </authorList>
    </citation>
    <scope>NUCLEOTIDE SEQUENCE</scope>
    <source>
        <strain evidence="4">Y486</strain>
    </source>
</reference>
<dbReference type="VEuPathDB" id="TriTrypDB:TvY486_0502890"/>
<sequence length="523" mass="58578">MFTASRRCMRHYFPYALGGATVVAVAALAPPLEYVPAPLLPTRVLLDGVGRVCRCVYVGGCIFVDYTWSLRGVIAQEAWNEVHLRSAARLVALAEKNGGLYVKVGQVFANLNHVLPPQYCRVMAALQDSVGKRPFTEVLAVIERDLGRPASEAFAEIDPEPIAAASLAQVHRARLRDEGLDVAVKVQYIDVAQRFFADMRTIQLMLNIAGFLFRGYDLSAIVAKVNDTVANELDFTLEADNCERAARDLLAGGFGDRVVTPDVIRAYTTRRVLTTRLVSDAAKITDRVRMAALGVEPHTVAAWLYDALSYQLFYSGFVHADPHAGNILVRRLPSGRPQVVLLDFGLCTELSETQRKELADLWTSAVTHDTAGLKHVAKRLGVADYALLASCFLQHPYELFNAETRTVDRLTRDKMREQVRDRMHEVNHIVSSLPKEYALVLRNIMAAKAINKELHDPVNRPLRMLRYSARVSNGDQSHWRVLLMMVRAWWSELVSSVLLEYARWRYPDLTKALDESMVIEFGG</sequence>
<dbReference type="InterPro" id="IPR004147">
    <property type="entry name" value="ABC1_dom"/>
</dbReference>
<comment type="similarity">
    <text evidence="1">Belongs to the protein kinase superfamily. ADCK protein kinase family.</text>
</comment>
<dbReference type="CDD" id="cd13969">
    <property type="entry name" value="ADCK1-like"/>
    <property type="match status" value="1"/>
</dbReference>
<keyword evidence="2" id="KW-0472">Membrane</keyword>
<dbReference type="InterPro" id="IPR051130">
    <property type="entry name" value="Mito_struct-func_regulator"/>
</dbReference>
<proteinExistence type="inferred from homology"/>
<keyword evidence="2" id="KW-0812">Transmembrane</keyword>
<dbReference type="PANTHER" id="PTHR43173:SF28">
    <property type="entry name" value="AARF DOMAIN CONTAINING KINASE 5"/>
    <property type="match status" value="1"/>
</dbReference>
<feature type="transmembrane region" description="Helical" evidence="2">
    <location>
        <begin position="12"/>
        <end position="32"/>
    </location>
</feature>
<dbReference type="AlphaFoldDB" id="G0TVX1"/>
<feature type="domain" description="ABC1 atypical kinase-like" evidence="3">
    <location>
        <begin position="126"/>
        <end position="375"/>
    </location>
</feature>
<gene>
    <name evidence="4" type="ORF">TVY486_0502890</name>
</gene>
<dbReference type="PANTHER" id="PTHR43173">
    <property type="entry name" value="ABC1 FAMILY PROTEIN"/>
    <property type="match status" value="1"/>
</dbReference>
<keyword evidence="2" id="KW-1133">Transmembrane helix</keyword>
<dbReference type="SUPFAM" id="SSF56112">
    <property type="entry name" value="Protein kinase-like (PK-like)"/>
    <property type="match status" value="1"/>
</dbReference>
<protein>
    <recommendedName>
        <fullName evidence="3">ABC1 atypical kinase-like domain-containing protein</fullName>
    </recommendedName>
</protein>
<organism evidence="4">
    <name type="scientific">Trypanosoma vivax (strain Y486)</name>
    <dbReference type="NCBI Taxonomy" id="1055687"/>
    <lineage>
        <taxon>Eukaryota</taxon>
        <taxon>Discoba</taxon>
        <taxon>Euglenozoa</taxon>
        <taxon>Kinetoplastea</taxon>
        <taxon>Metakinetoplastina</taxon>
        <taxon>Trypanosomatida</taxon>
        <taxon>Trypanosomatidae</taxon>
        <taxon>Trypanosoma</taxon>
        <taxon>Duttonella</taxon>
    </lineage>
</organism>